<dbReference type="Proteomes" id="UP001251528">
    <property type="component" value="Unassembled WGS sequence"/>
</dbReference>
<dbReference type="GO" id="GO:0045290">
    <property type="term" value="F:D-arabinose 1-dehydrogenase [NAD(P)+] activity"/>
    <property type="evidence" value="ECO:0007669"/>
    <property type="project" value="InterPro"/>
</dbReference>
<organism evidence="3 4">
    <name type="scientific">Conoideocrella luteorostrata</name>
    <dbReference type="NCBI Taxonomy" id="1105319"/>
    <lineage>
        <taxon>Eukaryota</taxon>
        <taxon>Fungi</taxon>
        <taxon>Dikarya</taxon>
        <taxon>Ascomycota</taxon>
        <taxon>Pezizomycotina</taxon>
        <taxon>Sordariomycetes</taxon>
        <taxon>Hypocreomycetidae</taxon>
        <taxon>Hypocreales</taxon>
        <taxon>Clavicipitaceae</taxon>
        <taxon>Conoideocrella</taxon>
    </lineage>
</organism>
<reference evidence="3" key="1">
    <citation type="submission" date="2023-06" db="EMBL/GenBank/DDBJ databases">
        <title>Conoideocrella luteorostrata (Hypocreales: Clavicipitaceae), a potential biocontrol fungus for elongate hemlock scale in United States Christmas tree production areas.</title>
        <authorList>
            <person name="Barrett H."/>
            <person name="Lovett B."/>
            <person name="Macias A.M."/>
            <person name="Stajich J.E."/>
            <person name="Kasson M.T."/>
        </authorList>
    </citation>
    <scope>NUCLEOTIDE SEQUENCE</scope>
    <source>
        <strain evidence="3">ARSEF 14590</strain>
    </source>
</reference>
<evidence type="ECO:0000313" key="3">
    <source>
        <dbReference type="EMBL" id="KAK2589441.1"/>
    </source>
</evidence>
<dbReference type="InterPro" id="IPR044480">
    <property type="entry name" value="Ara2-like"/>
</dbReference>
<dbReference type="CDD" id="cd19164">
    <property type="entry name" value="AKR_ARA2"/>
    <property type="match status" value="1"/>
</dbReference>
<dbReference type="AlphaFoldDB" id="A0AAJ0CAN8"/>
<dbReference type="Gene3D" id="3.20.20.100">
    <property type="entry name" value="NADP-dependent oxidoreductase domain"/>
    <property type="match status" value="1"/>
</dbReference>
<dbReference type="GO" id="GO:0070485">
    <property type="term" value="P:dehydro-D-arabinono-1,4-lactone biosynthetic process"/>
    <property type="evidence" value="ECO:0007669"/>
    <property type="project" value="TreeGrafter"/>
</dbReference>
<proteinExistence type="predicted"/>
<accession>A0AAJ0CAN8</accession>
<dbReference type="InterPro" id="IPR023210">
    <property type="entry name" value="NADP_OxRdtase_dom"/>
</dbReference>
<feature type="domain" description="NADP-dependent oxidoreductase" evidence="2">
    <location>
        <begin position="21"/>
        <end position="330"/>
    </location>
</feature>
<evidence type="ECO:0000256" key="1">
    <source>
        <dbReference type="ARBA" id="ARBA00023002"/>
    </source>
</evidence>
<dbReference type="GO" id="GO:0005829">
    <property type="term" value="C:cytosol"/>
    <property type="evidence" value="ECO:0007669"/>
    <property type="project" value="TreeGrafter"/>
</dbReference>
<dbReference type="SUPFAM" id="SSF51430">
    <property type="entry name" value="NAD(P)-linked oxidoreductase"/>
    <property type="match status" value="1"/>
</dbReference>
<dbReference type="PANTHER" id="PTHR42686:SF1">
    <property type="entry name" value="GH17980P-RELATED"/>
    <property type="match status" value="1"/>
</dbReference>
<comment type="caution">
    <text evidence="3">The sequence shown here is derived from an EMBL/GenBank/DDBJ whole genome shotgun (WGS) entry which is preliminary data.</text>
</comment>
<protein>
    <recommendedName>
        <fullName evidence="2">NADP-dependent oxidoreductase domain-containing protein</fullName>
    </recommendedName>
</protein>
<gene>
    <name evidence="3" type="ORF">QQS21_012883</name>
</gene>
<dbReference type="InterPro" id="IPR020471">
    <property type="entry name" value="AKR"/>
</dbReference>
<evidence type="ECO:0000313" key="4">
    <source>
        <dbReference type="Proteomes" id="UP001251528"/>
    </source>
</evidence>
<dbReference type="InterPro" id="IPR036812">
    <property type="entry name" value="NAD(P)_OxRdtase_dom_sf"/>
</dbReference>
<feature type="non-terminal residue" evidence="3">
    <location>
        <position position="1"/>
    </location>
</feature>
<keyword evidence="1" id="KW-0560">Oxidoreductase</keyword>
<keyword evidence="4" id="KW-1185">Reference proteome</keyword>
<dbReference type="EMBL" id="JASWJB010000691">
    <property type="protein sequence ID" value="KAK2589441.1"/>
    <property type="molecule type" value="Genomic_DNA"/>
</dbReference>
<dbReference type="PANTHER" id="PTHR42686">
    <property type="entry name" value="GH17980P-RELATED"/>
    <property type="match status" value="1"/>
</dbReference>
<dbReference type="Pfam" id="PF00248">
    <property type="entry name" value="Aldo_ket_red"/>
    <property type="match status" value="1"/>
</dbReference>
<name>A0AAJ0CAN8_9HYPO</name>
<evidence type="ECO:0000259" key="2">
    <source>
        <dbReference type="Pfam" id="PF00248"/>
    </source>
</evidence>
<sequence>RRSSPADMAFQQKPLSQVLPPLILGTATFNYQYNSDPSQIPCTDIVRRALEHGIVAFDTSPYYGPSEVLLGNALRTLTPPPTRDGYFLITKAGRIANNEFDYSPAWIRYSVCRSLERLNTPYLDLVYAHDVEFVSPAEVLEAVKEMRRMRDQGLIRYVGISGYPIEVLISLAEMVLEQTGEPLDAVMSYSHFCIQNSQLGREDILERLRRAGVECVLNASMLGMGLITTRGADNGPMGSWHPAPPRLREACHDLAEIARRSGDHLENIAIRWALENWARVGAPFGSVAHPQGLLSNARVGETGLPNRIGVSVMGVSTVEELEETWALWKSVLGLASRSDDNEARTRDRIERIVTEQMWPQLGAWKDYAWESGGERFTNLRQVKGVIPVDAIAQRWGLIPKQFLDNAKI</sequence>